<dbReference type="VEuPathDB" id="MicrosporidiaDB:NBO_70g0010"/>
<accession>R0KRW5</accession>
<feature type="chain" id="PRO_5004343439" evidence="1">
    <location>
        <begin position="19"/>
        <end position="149"/>
    </location>
</feature>
<proteinExistence type="predicted"/>
<feature type="signal peptide" evidence="1">
    <location>
        <begin position="1"/>
        <end position="18"/>
    </location>
</feature>
<dbReference type="AlphaFoldDB" id="R0KRW5"/>
<evidence type="ECO:0000313" key="3">
    <source>
        <dbReference type="Proteomes" id="UP000016927"/>
    </source>
</evidence>
<dbReference type="HOGENOM" id="CLU_1750212_0_0_1"/>
<evidence type="ECO:0000256" key="1">
    <source>
        <dbReference type="SAM" id="SignalP"/>
    </source>
</evidence>
<organism evidence="2 3">
    <name type="scientific">Nosema bombycis (strain CQ1 / CVCC 102059)</name>
    <name type="common">Microsporidian parasite</name>
    <name type="synonym">Pebrine of silkworm</name>
    <dbReference type="NCBI Taxonomy" id="578461"/>
    <lineage>
        <taxon>Eukaryota</taxon>
        <taxon>Fungi</taxon>
        <taxon>Fungi incertae sedis</taxon>
        <taxon>Microsporidia</taxon>
        <taxon>Nosematidae</taxon>
        <taxon>Nosema</taxon>
    </lineage>
</organism>
<name>R0KRW5_NOSB1</name>
<dbReference type="Proteomes" id="UP000016927">
    <property type="component" value="Unassembled WGS sequence"/>
</dbReference>
<sequence>MKTFRFFSFIWIFKTVLCVEDVDILDYINNEQNCHVNDTALNLLKNEKWCQFTDKVKNVCNIFLEDKEFINNYKKILKVTSKLQEITYKSLKCLDYHILISSLKEVIQLMNRFLILVKQKDKENKLNIFLKEVGDIKNLLPELENYLID</sequence>
<dbReference type="EMBL" id="KB908978">
    <property type="protein sequence ID" value="EOB13501.1"/>
    <property type="molecule type" value="Genomic_DNA"/>
</dbReference>
<protein>
    <submittedName>
        <fullName evidence="2">Uncharacterized protein</fullName>
    </submittedName>
</protein>
<keyword evidence="1" id="KW-0732">Signal</keyword>
<reference evidence="2 3" key="1">
    <citation type="journal article" date="2013" name="BMC Genomics">
        <title>Comparative genomics of parasitic silkworm microsporidia reveal an association between genome expansion and host adaptation.</title>
        <authorList>
            <person name="Pan G."/>
            <person name="Xu J."/>
            <person name="Li T."/>
            <person name="Xia Q."/>
            <person name="Liu S.L."/>
            <person name="Zhang G."/>
            <person name="Li S."/>
            <person name="Li C."/>
            <person name="Liu H."/>
            <person name="Yang L."/>
            <person name="Liu T."/>
            <person name="Zhang X."/>
            <person name="Wu Z."/>
            <person name="Fan W."/>
            <person name="Dang X."/>
            <person name="Xiang H."/>
            <person name="Tao M."/>
            <person name="Li Y."/>
            <person name="Hu J."/>
            <person name="Li Z."/>
            <person name="Lin L."/>
            <person name="Luo J."/>
            <person name="Geng L."/>
            <person name="Wang L."/>
            <person name="Long M."/>
            <person name="Wan Y."/>
            <person name="He N."/>
            <person name="Zhang Z."/>
            <person name="Lu C."/>
            <person name="Keeling P.J."/>
            <person name="Wang J."/>
            <person name="Xiang Z."/>
            <person name="Zhou Z."/>
        </authorList>
    </citation>
    <scope>NUCLEOTIDE SEQUENCE [LARGE SCALE GENOMIC DNA]</scope>
    <source>
        <strain evidence="3">CQ1 / CVCC 102059</strain>
    </source>
</reference>
<keyword evidence="3" id="KW-1185">Reference proteome</keyword>
<evidence type="ECO:0000313" key="2">
    <source>
        <dbReference type="EMBL" id="EOB13501.1"/>
    </source>
</evidence>
<gene>
    <name evidence="2" type="ORF">NBO_70g0010</name>
</gene>